<evidence type="ECO:0000256" key="1">
    <source>
        <dbReference type="SAM" id="MobiDB-lite"/>
    </source>
</evidence>
<organism evidence="2 3">
    <name type="scientific">Aspergillus homomorphus (strain CBS 101889)</name>
    <dbReference type="NCBI Taxonomy" id="1450537"/>
    <lineage>
        <taxon>Eukaryota</taxon>
        <taxon>Fungi</taxon>
        <taxon>Dikarya</taxon>
        <taxon>Ascomycota</taxon>
        <taxon>Pezizomycotina</taxon>
        <taxon>Eurotiomycetes</taxon>
        <taxon>Eurotiomycetidae</taxon>
        <taxon>Eurotiales</taxon>
        <taxon>Aspergillaceae</taxon>
        <taxon>Aspergillus</taxon>
        <taxon>Aspergillus subgen. Circumdati</taxon>
    </lineage>
</organism>
<dbReference type="VEuPathDB" id="FungiDB:BO97DRAFT_477215"/>
<evidence type="ECO:0000313" key="3">
    <source>
        <dbReference type="Proteomes" id="UP000248961"/>
    </source>
</evidence>
<name>A0A395I071_ASPHC</name>
<accession>A0A395I071</accession>
<feature type="compositionally biased region" description="Basic and acidic residues" evidence="1">
    <location>
        <begin position="85"/>
        <end position="94"/>
    </location>
</feature>
<evidence type="ECO:0000313" key="2">
    <source>
        <dbReference type="EMBL" id="RAL13327.1"/>
    </source>
</evidence>
<dbReference type="Proteomes" id="UP000248961">
    <property type="component" value="Unassembled WGS sequence"/>
</dbReference>
<keyword evidence="3" id="KW-1185">Reference proteome</keyword>
<dbReference type="PANTHER" id="PTHR35587:SF6">
    <property type="entry name" value="BZIP DOMAIN-CONTAINING PROTEIN"/>
    <property type="match status" value="1"/>
</dbReference>
<feature type="compositionally biased region" description="Polar residues" evidence="1">
    <location>
        <begin position="95"/>
        <end position="110"/>
    </location>
</feature>
<protein>
    <submittedName>
        <fullName evidence="2">Uncharacterized protein</fullName>
    </submittedName>
</protein>
<dbReference type="AlphaFoldDB" id="A0A395I071"/>
<feature type="region of interest" description="Disordered" evidence="1">
    <location>
        <begin position="1"/>
        <end position="118"/>
    </location>
</feature>
<feature type="compositionally biased region" description="Polar residues" evidence="1">
    <location>
        <begin position="49"/>
        <end position="61"/>
    </location>
</feature>
<dbReference type="EMBL" id="KZ824279">
    <property type="protein sequence ID" value="RAL13327.1"/>
    <property type="molecule type" value="Genomic_DNA"/>
</dbReference>
<proteinExistence type="predicted"/>
<dbReference type="PANTHER" id="PTHR35587">
    <property type="entry name" value="EXPRESSED PROTEIN"/>
    <property type="match status" value="1"/>
</dbReference>
<dbReference type="RefSeq" id="XP_025552481.1">
    <property type="nucleotide sequence ID" value="XM_025700531.1"/>
</dbReference>
<dbReference type="OrthoDB" id="2279190at2759"/>
<feature type="compositionally biased region" description="Low complexity" evidence="1">
    <location>
        <begin position="24"/>
        <end position="35"/>
    </location>
</feature>
<reference evidence="2 3" key="1">
    <citation type="submission" date="2018-02" db="EMBL/GenBank/DDBJ databases">
        <title>The genomes of Aspergillus section Nigri reveals drivers in fungal speciation.</title>
        <authorList>
            <consortium name="DOE Joint Genome Institute"/>
            <person name="Vesth T.C."/>
            <person name="Nybo J."/>
            <person name="Theobald S."/>
            <person name="Brandl J."/>
            <person name="Frisvad J.C."/>
            <person name="Nielsen K.F."/>
            <person name="Lyhne E.K."/>
            <person name="Kogle M.E."/>
            <person name="Kuo A."/>
            <person name="Riley R."/>
            <person name="Clum A."/>
            <person name="Nolan M."/>
            <person name="Lipzen A."/>
            <person name="Salamov A."/>
            <person name="Henrissat B."/>
            <person name="Wiebenga A."/>
            <person name="De vries R.P."/>
            <person name="Grigoriev I.V."/>
            <person name="Mortensen U.H."/>
            <person name="Andersen M.R."/>
            <person name="Baker S.E."/>
        </authorList>
    </citation>
    <scope>NUCLEOTIDE SEQUENCE [LARGE SCALE GENOMIC DNA]</scope>
    <source>
        <strain evidence="2 3">CBS 101889</strain>
    </source>
</reference>
<dbReference type="GeneID" id="37204820"/>
<dbReference type="STRING" id="1450537.A0A395I071"/>
<sequence length="147" mass="16610">MAATPPPEESLNDNSPSAQEDLPQAQRQRQQQTATKPRRPRQQKPDFFQASQAPDKTSGALQRQNRRQRQRRQNAPSSSDTSVDESIRDTREEQPTTTLQGSNANWSLEQNPEKEDTGLKLRLDLNLDIEVELKAKIHGDITLALLS</sequence>
<gene>
    <name evidence="2" type="ORF">BO97DRAFT_477215</name>
</gene>